<evidence type="ECO:0000256" key="1">
    <source>
        <dbReference type="SAM" id="Coils"/>
    </source>
</evidence>
<dbReference type="Pfam" id="PF06580">
    <property type="entry name" value="His_kinase"/>
    <property type="match status" value="1"/>
</dbReference>
<dbReference type="Proteomes" id="UP000252415">
    <property type="component" value="Unassembled WGS sequence"/>
</dbReference>
<feature type="coiled-coil region" evidence="1">
    <location>
        <begin position="353"/>
        <end position="380"/>
    </location>
</feature>
<dbReference type="RefSeq" id="WP_181873319.1">
    <property type="nucleotide sequence ID" value="NZ_QPJD01000001.1"/>
</dbReference>
<gene>
    <name evidence="4" type="ORF">DFP97_101421</name>
</gene>
<dbReference type="InterPro" id="IPR050640">
    <property type="entry name" value="Bact_2-comp_sensor_kinase"/>
</dbReference>
<evidence type="ECO:0000313" key="4">
    <source>
        <dbReference type="EMBL" id="RCW52075.1"/>
    </source>
</evidence>
<dbReference type="PANTHER" id="PTHR34220">
    <property type="entry name" value="SENSOR HISTIDINE KINASE YPDA"/>
    <property type="match status" value="1"/>
</dbReference>
<keyword evidence="2" id="KW-0812">Transmembrane</keyword>
<evidence type="ECO:0000259" key="3">
    <source>
        <dbReference type="Pfam" id="PF06580"/>
    </source>
</evidence>
<name>A0A368W8W2_9BACL</name>
<evidence type="ECO:0000256" key="2">
    <source>
        <dbReference type="SAM" id="Phobius"/>
    </source>
</evidence>
<reference evidence="4 5" key="1">
    <citation type="submission" date="2018-07" db="EMBL/GenBank/DDBJ databases">
        <title>Genomic Encyclopedia of Type Strains, Phase III (KMG-III): the genomes of soil and plant-associated and newly described type strains.</title>
        <authorList>
            <person name="Whitman W."/>
        </authorList>
    </citation>
    <scope>NUCLEOTIDE SEQUENCE [LARGE SCALE GENOMIC DNA]</scope>
    <source>
        <strain evidence="4 5">CECT 7506</strain>
    </source>
</reference>
<keyword evidence="2" id="KW-1133">Transmembrane helix</keyword>
<feature type="transmembrane region" description="Helical" evidence="2">
    <location>
        <begin position="292"/>
        <end position="314"/>
    </location>
</feature>
<feature type="domain" description="Signal transduction histidine kinase internal region" evidence="3">
    <location>
        <begin position="380"/>
        <end position="459"/>
    </location>
</feature>
<dbReference type="Gene3D" id="3.30.565.10">
    <property type="entry name" value="Histidine kinase-like ATPase, C-terminal domain"/>
    <property type="match status" value="1"/>
</dbReference>
<keyword evidence="5" id="KW-1185">Reference proteome</keyword>
<evidence type="ECO:0000313" key="5">
    <source>
        <dbReference type="Proteomes" id="UP000252415"/>
    </source>
</evidence>
<keyword evidence="4" id="KW-0418">Kinase</keyword>
<dbReference type="AlphaFoldDB" id="A0A368W8W2"/>
<dbReference type="SUPFAM" id="SSF55874">
    <property type="entry name" value="ATPase domain of HSP90 chaperone/DNA topoisomerase II/histidine kinase"/>
    <property type="match status" value="1"/>
</dbReference>
<dbReference type="InterPro" id="IPR010559">
    <property type="entry name" value="Sig_transdc_His_kin_internal"/>
</dbReference>
<comment type="caution">
    <text evidence="4">The sequence shown here is derived from an EMBL/GenBank/DDBJ whole genome shotgun (WGS) entry which is preliminary data.</text>
</comment>
<proteinExistence type="predicted"/>
<dbReference type="PANTHER" id="PTHR34220:SF7">
    <property type="entry name" value="SENSOR HISTIDINE KINASE YPDA"/>
    <property type="match status" value="1"/>
</dbReference>
<dbReference type="GO" id="GO:0016020">
    <property type="term" value="C:membrane"/>
    <property type="evidence" value="ECO:0007669"/>
    <property type="project" value="InterPro"/>
</dbReference>
<dbReference type="EMBL" id="QPJD01000001">
    <property type="protein sequence ID" value="RCW52075.1"/>
    <property type="molecule type" value="Genomic_DNA"/>
</dbReference>
<dbReference type="InterPro" id="IPR036890">
    <property type="entry name" value="HATPase_C_sf"/>
</dbReference>
<protein>
    <submittedName>
        <fullName evidence="4">Two-component system sensor histidine kinase YesM</fullName>
    </submittedName>
</protein>
<dbReference type="GO" id="GO:0000155">
    <property type="term" value="F:phosphorelay sensor kinase activity"/>
    <property type="evidence" value="ECO:0007669"/>
    <property type="project" value="InterPro"/>
</dbReference>
<keyword evidence="2" id="KW-0472">Membrane</keyword>
<feature type="transmembrane region" description="Helical" evidence="2">
    <location>
        <begin position="9"/>
        <end position="31"/>
    </location>
</feature>
<keyword evidence="4" id="KW-0808">Transferase</keyword>
<sequence>MFKKYRIDYLLFGGSAAFIVTLLTIVIWIAYSYSAQQMVQNTSYYQQGLLNELYNKVDIQMKSIEQISLTATRNTNLLDYVNVAENPYTNYKKRKEMESFLAQLAFSTPDIESVHFYVKQTLQFEPQGPVKFIEHDLIKEEDWYNPAIENNDFGWIGEHEIRTAQGEKQVISFVRKVYSAAGDYRGLLLLNIKASSIKKLIEGHNPAANRILLDSGGRLITMIGGGTMSQDQIKAYLENINGESGYMKTKAVSSGLTDSSEYLMVWAKHFNRDWTLIESTPWEEITGGSVRLAMVLLLAGGSAMLIALCFNLFFSRKFVKPIGLLLHEMSRNSVNVNKISLPKGYRNEFGALFAGYRKLIERIQELYASLEDQYRRQKEAEIKALQAMINPHFLYNTLDQLNWMAIAGGQEKMSRILELMGKMFRIGLSNGESVISIRDELLHMECYMEIQQIRLGEQFILRVDVPETIKDLSIPKLTLQPFIENAIMHGFHGKKEGLIEVCAEITKDAVVVFRITDNGIGLRNDWQEPKKRKTGGYGIRNVRERIDIYFGSSYGLELKSNTDGPGTTVLIRIPALNNKEEQGDAACGKL</sequence>
<organism evidence="4 5">
    <name type="scientific">Paenibacillus prosopidis</name>
    <dbReference type="NCBI Taxonomy" id="630520"/>
    <lineage>
        <taxon>Bacteria</taxon>
        <taxon>Bacillati</taxon>
        <taxon>Bacillota</taxon>
        <taxon>Bacilli</taxon>
        <taxon>Bacillales</taxon>
        <taxon>Paenibacillaceae</taxon>
        <taxon>Paenibacillus</taxon>
    </lineage>
</organism>
<keyword evidence="1" id="KW-0175">Coiled coil</keyword>
<accession>A0A368W8W2</accession>
<dbReference type="Gene3D" id="6.10.340.10">
    <property type="match status" value="1"/>
</dbReference>